<evidence type="ECO:0000256" key="6">
    <source>
        <dbReference type="ARBA" id="ARBA00048807"/>
    </source>
</evidence>
<reference evidence="8" key="1">
    <citation type="journal article" date="2019" name="Int. J. Syst. Evol. Microbiol.">
        <title>The Global Catalogue of Microorganisms (GCM) 10K type strain sequencing project: providing services to taxonomists for standard genome sequencing and annotation.</title>
        <authorList>
            <consortium name="The Broad Institute Genomics Platform"/>
            <consortium name="The Broad Institute Genome Sequencing Center for Infectious Disease"/>
            <person name="Wu L."/>
            <person name="Ma J."/>
        </authorList>
    </citation>
    <scope>NUCLEOTIDE SEQUENCE [LARGE SCALE GENOMIC DNA]</scope>
    <source>
        <strain evidence="8">KCTC 52438</strain>
    </source>
</reference>
<evidence type="ECO:0000313" key="8">
    <source>
        <dbReference type="Proteomes" id="UP001595476"/>
    </source>
</evidence>
<evidence type="ECO:0000256" key="1">
    <source>
        <dbReference type="ARBA" id="ARBA00005061"/>
    </source>
</evidence>
<sequence length="282" mass="32203">MTSLFVDQLTVIDFSYLHNERGLLGESWLVDCELAGELNDEGMLFDFGHVKKTIKNFIDDFADHKLIVATSTPGLELNRQDEGAINIQWQHQKRYLNTTAPAEAFLFLDAPAVTIEVLAAEMEQELLKILPNNVAGVKLNLYCESIQGAFYHYSHGLKKHDGNCQRIAHGHRSPIQIFIDNQRNQTLEKQWAETFTDIYIGTREDITKDSETADDRISFNYHAPQGEFSLTINRDQVYLIETDSTVEWISDHIAKTIHGSYPQSRVKVKAFEGYRKGSISEY</sequence>
<dbReference type="InterPro" id="IPR007115">
    <property type="entry name" value="6-PTP_synth/QueD"/>
</dbReference>
<comment type="caution">
    <text evidence="7">The sequence shown here is derived from an EMBL/GenBank/DDBJ whole genome shotgun (WGS) entry which is preliminary data.</text>
</comment>
<keyword evidence="8" id="KW-1185">Reference proteome</keyword>
<evidence type="ECO:0000256" key="2">
    <source>
        <dbReference type="ARBA" id="ARBA00008900"/>
    </source>
</evidence>
<accession>A0ABV7H734</accession>
<dbReference type="EMBL" id="JBHRSZ010000001">
    <property type="protein sequence ID" value="MFC3149703.1"/>
    <property type="molecule type" value="Genomic_DNA"/>
</dbReference>
<name>A0ABV7H734_9GAMM</name>
<protein>
    <recommendedName>
        <fullName evidence="4">6-carboxy-5,6,7,8-tetrahydropterin synthase</fullName>
        <ecNumber evidence="3">4.1.2.50</ecNumber>
    </recommendedName>
    <alternativeName>
        <fullName evidence="5">Queuosine biosynthesis protein QueD</fullName>
    </alternativeName>
</protein>
<comment type="catalytic activity">
    <reaction evidence="6">
        <text>7,8-dihydroneopterin 3'-triphosphate + H2O = 6-carboxy-5,6,7,8-tetrahydropterin + triphosphate + acetaldehyde + 2 H(+)</text>
        <dbReference type="Rhea" id="RHEA:27966"/>
        <dbReference type="ChEBI" id="CHEBI:15343"/>
        <dbReference type="ChEBI" id="CHEBI:15377"/>
        <dbReference type="ChEBI" id="CHEBI:15378"/>
        <dbReference type="ChEBI" id="CHEBI:18036"/>
        <dbReference type="ChEBI" id="CHEBI:58462"/>
        <dbReference type="ChEBI" id="CHEBI:61032"/>
        <dbReference type="EC" id="4.1.2.50"/>
    </reaction>
</comment>
<dbReference type="Pfam" id="PF01242">
    <property type="entry name" value="PTPS"/>
    <property type="match status" value="1"/>
</dbReference>
<evidence type="ECO:0000256" key="5">
    <source>
        <dbReference type="ARBA" id="ARBA00031449"/>
    </source>
</evidence>
<gene>
    <name evidence="7" type="ORF">ACFOEK_01535</name>
</gene>
<comment type="similarity">
    <text evidence="2">Belongs to the PTPS family. QueD subfamily.</text>
</comment>
<dbReference type="Gene3D" id="3.30.479.10">
    <property type="entry name" value="6-pyruvoyl tetrahydropterin synthase/QueD"/>
    <property type="match status" value="2"/>
</dbReference>
<organism evidence="7 8">
    <name type="scientific">Litoribrevibacter euphylliae</name>
    <dbReference type="NCBI Taxonomy" id="1834034"/>
    <lineage>
        <taxon>Bacteria</taxon>
        <taxon>Pseudomonadati</taxon>
        <taxon>Pseudomonadota</taxon>
        <taxon>Gammaproteobacteria</taxon>
        <taxon>Oceanospirillales</taxon>
        <taxon>Oceanospirillaceae</taxon>
        <taxon>Litoribrevibacter</taxon>
    </lineage>
</organism>
<dbReference type="InterPro" id="IPR038418">
    <property type="entry name" value="6-PTP_synth/QueD_sf"/>
</dbReference>
<dbReference type="Proteomes" id="UP001595476">
    <property type="component" value="Unassembled WGS sequence"/>
</dbReference>
<evidence type="ECO:0000313" key="7">
    <source>
        <dbReference type="EMBL" id="MFC3149703.1"/>
    </source>
</evidence>
<evidence type="ECO:0000256" key="4">
    <source>
        <dbReference type="ARBA" id="ARBA00018141"/>
    </source>
</evidence>
<dbReference type="RefSeq" id="WP_386715126.1">
    <property type="nucleotide sequence ID" value="NZ_JBHRSZ010000001.1"/>
</dbReference>
<dbReference type="SUPFAM" id="SSF55620">
    <property type="entry name" value="Tetrahydrobiopterin biosynthesis enzymes-like"/>
    <property type="match status" value="2"/>
</dbReference>
<comment type="pathway">
    <text evidence="1">Purine metabolism; 7-cyano-7-deazaguanine biosynthesis.</text>
</comment>
<proteinExistence type="inferred from homology"/>
<evidence type="ECO:0000256" key="3">
    <source>
        <dbReference type="ARBA" id="ARBA00012982"/>
    </source>
</evidence>
<dbReference type="EC" id="4.1.2.50" evidence="3"/>